<keyword evidence="13" id="KW-1185">Reference proteome</keyword>
<evidence type="ECO:0000256" key="5">
    <source>
        <dbReference type="ARBA" id="ARBA00013433"/>
    </source>
</evidence>
<keyword evidence="7 12" id="KW-0378">Hydrolase</keyword>
<comment type="similarity">
    <text evidence="4">In the C-terminal section; belongs to the glycosyl hydrolase 73 family.</text>
</comment>
<evidence type="ECO:0000256" key="2">
    <source>
        <dbReference type="ARBA" id="ARBA00004418"/>
    </source>
</evidence>
<evidence type="ECO:0000256" key="9">
    <source>
        <dbReference type="ARBA" id="ARBA00023316"/>
    </source>
</evidence>
<keyword evidence="9" id="KW-0961">Cell wall biogenesis/degradation</keyword>
<comment type="function">
    <text evidence="1">Flagellum-specific muramidase which hydrolyzes the peptidoglycan layer to assemble the rod structure in the periplasmic space.</text>
</comment>
<evidence type="ECO:0000313" key="12">
    <source>
        <dbReference type="EMBL" id="WHS65992.1"/>
    </source>
</evidence>
<evidence type="ECO:0000259" key="11">
    <source>
        <dbReference type="SMART" id="SM00047"/>
    </source>
</evidence>
<reference evidence="12 13" key="1">
    <citation type="submission" date="2023-05" db="EMBL/GenBank/DDBJ databases">
        <authorList>
            <person name="Yin Y."/>
            <person name="Lu Z."/>
        </authorList>
    </citation>
    <scope>NUCLEOTIDE SEQUENCE [LARGE SCALE GENOMIC DNA]</scope>
    <source>
        <strain evidence="12 13">ZM22</strain>
    </source>
</reference>
<evidence type="ECO:0000256" key="10">
    <source>
        <dbReference type="ARBA" id="ARBA00030835"/>
    </source>
</evidence>
<dbReference type="RefSeq" id="WP_283487085.1">
    <property type="nucleotide sequence ID" value="NZ_CP125947.1"/>
</dbReference>
<keyword evidence="6" id="KW-0574">Periplasm</keyword>
<dbReference type="GO" id="GO:0016787">
    <property type="term" value="F:hydrolase activity"/>
    <property type="evidence" value="ECO:0007669"/>
    <property type="project" value="UniProtKB-KW"/>
</dbReference>
<accession>A0ABY8SSH6</accession>
<comment type="subcellular location">
    <subcellularLocation>
        <location evidence="2">Periplasm</location>
    </subcellularLocation>
</comment>
<evidence type="ECO:0000256" key="1">
    <source>
        <dbReference type="ARBA" id="ARBA00002954"/>
    </source>
</evidence>
<dbReference type="InterPro" id="IPR019301">
    <property type="entry name" value="Flagellar_prot_FlgJ_N"/>
</dbReference>
<dbReference type="InterPro" id="IPR002901">
    <property type="entry name" value="MGlyc_endo_b_GlcNAc-like_dom"/>
</dbReference>
<evidence type="ECO:0000313" key="13">
    <source>
        <dbReference type="Proteomes" id="UP001240697"/>
    </source>
</evidence>
<dbReference type="EMBL" id="CP125947">
    <property type="protein sequence ID" value="WHS65992.1"/>
    <property type="molecule type" value="Genomic_DNA"/>
</dbReference>
<dbReference type="PANTHER" id="PTHR33308">
    <property type="entry name" value="PEPTIDOGLYCAN HYDROLASE FLGJ"/>
    <property type="match status" value="1"/>
</dbReference>
<dbReference type="SMART" id="SM00047">
    <property type="entry name" value="LYZ2"/>
    <property type="match status" value="1"/>
</dbReference>
<evidence type="ECO:0000256" key="3">
    <source>
        <dbReference type="ARBA" id="ARBA00006880"/>
    </source>
</evidence>
<dbReference type="NCBIfam" id="TIGR02541">
    <property type="entry name" value="flagell_FlgJ"/>
    <property type="match status" value="1"/>
</dbReference>
<dbReference type="InterPro" id="IPR051056">
    <property type="entry name" value="Glycosyl_Hydrolase_73"/>
</dbReference>
<proteinExistence type="inferred from homology"/>
<sequence>MSTSLPHSSSLAASNALAVDARSLNALKTAAGENSPQAARETAKQLESLFMREMIKSMREATMKSGLLDSAQGNLSTDLLDQQLSVAMAGQPGGLTDAISKQLARSMGVDAAEDAEIAVPSTLSLSRNAWRNVGSSGAWSGNRSQAAQSINAYAPAPKGRDNFVTAHTSAAQRVAAESGIPAHYMIGQAGHETGWGKSEIRNKDGSNSFNLFGIKAGGGWKGKVAEVTTTEYINGAPKKITAKFRAYDSYEESFRDYARLIGSNPRYEKAMAQTGSAHAYASELQKAGYATDPAYAAKLSRAIQSVTQVSQAVARSPAVGARTAQINQITENQS</sequence>
<dbReference type="Gene3D" id="2.10.70.40">
    <property type="entry name" value="peptidoglycan hydrolase"/>
    <property type="match status" value="1"/>
</dbReference>
<dbReference type="Proteomes" id="UP001240697">
    <property type="component" value="Chromosome"/>
</dbReference>
<keyword evidence="12" id="KW-0969">Cilium</keyword>
<gene>
    <name evidence="12" type="primary">flgJ</name>
    <name evidence="12" type="ORF">QMY55_02205</name>
</gene>
<keyword evidence="12" id="KW-0966">Cell projection</keyword>
<keyword evidence="8" id="KW-0326">Glycosidase</keyword>
<comment type="similarity">
    <text evidence="3">In the N-terminal section; belongs to the FlgJ family.</text>
</comment>
<protein>
    <recommendedName>
        <fullName evidence="5">Peptidoglycan hydrolase FlgJ</fullName>
    </recommendedName>
    <alternativeName>
        <fullName evidence="10">Muramidase FlgJ</fullName>
    </alternativeName>
</protein>
<evidence type="ECO:0000256" key="6">
    <source>
        <dbReference type="ARBA" id="ARBA00022764"/>
    </source>
</evidence>
<dbReference type="InterPro" id="IPR013377">
    <property type="entry name" value="FlgJ"/>
</dbReference>
<dbReference type="Pfam" id="PF10135">
    <property type="entry name" value="Rod-binding"/>
    <property type="match status" value="1"/>
</dbReference>
<dbReference type="PRINTS" id="PR01002">
    <property type="entry name" value="FLGFLGJ"/>
</dbReference>
<name>A0ABY8SSH6_9BURK</name>
<evidence type="ECO:0000256" key="7">
    <source>
        <dbReference type="ARBA" id="ARBA00022801"/>
    </source>
</evidence>
<organism evidence="12 13">
    <name type="scientific">Comamonas resistens</name>
    <dbReference type="NCBI Taxonomy" id="3046670"/>
    <lineage>
        <taxon>Bacteria</taxon>
        <taxon>Pseudomonadati</taxon>
        <taxon>Pseudomonadota</taxon>
        <taxon>Betaproteobacteria</taxon>
        <taxon>Burkholderiales</taxon>
        <taxon>Comamonadaceae</taxon>
        <taxon>Comamonas</taxon>
    </lineage>
</organism>
<keyword evidence="12" id="KW-0282">Flagellum</keyword>
<evidence type="ECO:0000256" key="8">
    <source>
        <dbReference type="ARBA" id="ARBA00023295"/>
    </source>
</evidence>
<dbReference type="PANTHER" id="PTHR33308:SF9">
    <property type="entry name" value="PEPTIDOGLYCAN HYDROLASE FLGJ"/>
    <property type="match status" value="1"/>
</dbReference>
<dbReference type="Gene3D" id="1.10.530.10">
    <property type="match status" value="1"/>
</dbReference>
<dbReference type="Pfam" id="PF01832">
    <property type="entry name" value="Glucosaminidase"/>
    <property type="match status" value="1"/>
</dbReference>
<evidence type="ECO:0000256" key="4">
    <source>
        <dbReference type="ARBA" id="ARBA00007974"/>
    </source>
</evidence>
<feature type="domain" description="Mannosyl-glycoprotein endo-beta-N-acetylglucosamidase-like" evidence="11">
    <location>
        <begin position="153"/>
        <end position="307"/>
    </location>
</feature>